<accession>A0A1X7SZV6</accession>
<dbReference type="SUPFAM" id="SSF47473">
    <property type="entry name" value="EF-hand"/>
    <property type="match status" value="1"/>
</dbReference>
<dbReference type="Gene3D" id="1.10.238.10">
    <property type="entry name" value="EF-hand"/>
    <property type="match status" value="1"/>
</dbReference>
<evidence type="ECO:0000256" key="1">
    <source>
        <dbReference type="ARBA" id="ARBA00022737"/>
    </source>
</evidence>
<evidence type="ECO:0000256" key="2">
    <source>
        <dbReference type="ARBA" id="ARBA00022837"/>
    </source>
</evidence>
<dbReference type="EnsemblMetazoa" id="Aqu2.1.07477_001">
    <property type="protein sequence ID" value="Aqu2.1.07477_001"/>
    <property type="gene ID" value="Aqu2.1.07477"/>
</dbReference>
<keyword evidence="2" id="KW-0106">Calcium</keyword>
<dbReference type="SMART" id="SM00054">
    <property type="entry name" value="EFh"/>
    <property type="match status" value="2"/>
</dbReference>
<dbReference type="OrthoDB" id="26525at2759"/>
<dbReference type="Pfam" id="PF13499">
    <property type="entry name" value="EF-hand_7"/>
    <property type="match status" value="1"/>
</dbReference>
<protein>
    <recommendedName>
        <fullName evidence="3">EF-hand domain-containing protein</fullName>
    </recommendedName>
</protein>
<dbReference type="InterPro" id="IPR002048">
    <property type="entry name" value="EF_hand_dom"/>
</dbReference>
<dbReference type="CDD" id="cd00051">
    <property type="entry name" value="EFh"/>
    <property type="match status" value="1"/>
</dbReference>
<feature type="domain" description="EF-hand" evidence="3">
    <location>
        <begin position="67"/>
        <end position="102"/>
    </location>
</feature>
<dbReference type="AlphaFoldDB" id="A0A1X7SZV6"/>
<sequence length="103" mass="11561">MIIRQAEIGKEGMITYTKQLVDLCGSQGATYSYGEIKQAFQFLDNDYDDKLSAIDLQAISKNYGLKLSPEDIDGMITEANRDGTGLITLQEFIEVMQRTPLFN</sequence>
<dbReference type="InParanoid" id="A0A1X7SZV6"/>
<dbReference type="InterPro" id="IPR011992">
    <property type="entry name" value="EF-hand-dom_pair"/>
</dbReference>
<evidence type="ECO:0000313" key="4">
    <source>
        <dbReference type="EnsemblMetazoa" id="Aqu2.1.07477_001"/>
    </source>
</evidence>
<organism evidence="4">
    <name type="scientific">Amphimedon queenslandica</name>
    <name type="common">Sponge</name>
    <dbReference type="NCBI Taxonomy" id="400682"/>
    <lineage>
        <taxon>Eukaryota</taxon>
        <taxon>Metazoa</taxon>
        <taxon>Porifera</taxon>
        <taxon>Demospongiae</taxon>
        <taxon>Heteroscleromorpha</taxon>
        <taxon>Haplosclerida</taxon>
        <taxon>Niphatidae</taxon>
        <taxon>Amphimedon</taxon>
    </lineage>
</organism>
<keyword evidence="1" id="KW-0677">Repeat</keyword>
<dbReference type="PROSITE" id="PS50222">
    <property type="entry name" value="EF_HAND_2"/>
    <property type="match status" value="1"/>
</dbReference>
<dbReference type="FunFam" id="1.10.238.10:FF:000003">
    <property type="entry name" value="Calmodulin A"/>
    <property type="match status" value="1"/>
</dbReference>
<dbReference type="GO" id="GO:0005509">
    <property type="term" value="F:calcium ion binding"/>
    <property type="evidence" value="ECO:0007669"/>
    <property type="project" value="InterPro"/>
</dbReference>
<evidence type="ECO:0000259" key="3">
    <source>
        <dbReference type="PROSITE" id="PS50222"/>
    </source>
</evidence>
<dbReference type="InterPro" id="IPR050145">
    <property type="entry name" value="Centrin_CML-like"/>
</dbReference>
<proteinExistence type="predicted"/>
<reference evidence="4" key="1">
    <citation type="submission" date="2017-05" db="UniProtKB">
        <authorList>
            <consortium name="EnsemblMetazoa"/>
        </authorList>
    </citation>
    <scope>IDENTIFICATION</scope>
</reference>
<dbReference type="PANTHER" id="PTHR23050">
    <property type="entry name" value="CALCIUM BINDING PROTEIN"/>
    <property type="match status" value="1"/>
</dbReference>
<name>A0A1X7SZV6_AMPQE</name>